<dbReference type="AlphaFoldDB" id="A0A8D9GVE8"/>
<dbReference type="EMBL" id="LS974617">
    <property type="protein sequence ID" value="CAG7887660.1"/>
    <property type="molecule type" value="Genomic_DNA"/>
</dbReference>
<sequence length="37" mass="4510">MVVLKILYVGIRKCKEHHWINHWRMICIVINLSLVFC</sequence>
<dbReference type="Gramene" id="A01p17360.2_BraZ1">
    <property type="protein sequence ID" value="A01p17360.2_BraZ1.CDS.1"/>
    <property type="gene ID" value="A01g17360.2_BraZ1"/>
</dbReference>
<proteinExistence type="predicted"/>
<organism evidence="1 2">
    <name type="scientific">Brassica campestris</name>
    <name type="common">Field mustard</name>
    <dbReference type="NCBI Taxonomy" id="3711"/>
    <lineage>
        <taxon>Eukaryota</taxon>
        <taxon>Viridiplantae</taxon>
        <taxon>Streptophyta</taxon>
        <taxon>Embryophyta</taxon>
        <taxon>Tracheophyta</taxon>
        <taxon>Spermatophyta</taxon>
        <taxon>Magnoliopsida</taxon>
        <taxon>eudicotyledons</taxon>
        <taxon>Gunneridae</taxon>
        <taxon>Pentapetalae</taxon>
        <taxon>rosids</taxon>
        <taxon>malvids</taxon>
        <taxon>Brassicales</taxon>
        <taxon>Brassicaceae</taxon>
        <taxon>Brassiceae</taxon>
        <taxon>Brassica</taxon>
    </lineage>
</organism>
<accession>A0A8D9GVE8</accession>
<evidence type="ECO:0000313" key="2">
    <source>
        <dbReference type="Proteomes" id="UP000694005"/>
    </source>
</evidence>
<protein>
    <submittedName>
        <fullName evidence="1">Uncharacterized protein</fullName>
    </submittedName>
</protein>
<dbReference type="Proteomes" id="UP000694005">
    <property type="component" value="Chromosome A01"/>
</dbReference>
<reference evidence="1 2" key="1">
    <citation type="submission" date="2021-07" db="EMBL/GenBank/DDBJ databases">
        <authorList>
            <consortium name="Genoscope - CEA"/>
            <person name="William W."/>
        </authorList>
    </citation>
    <scope>NUCLEOTIDE SEQUENCE [LARGE SCALE GENOMIC DNA]</scope>
</reference>
<evidence type="ECO:0000313" key="1">
    <source>
        <dbReference type="EMBL" id="CAG7887660.1"/>
    </source>
</evidence>
<gene>
    <name evidence="1" type="ORF">BRAPAZ1V2_A01P17360.2</name>
</gene>
<name>A0A8D9GVE8_BRACM</name>